<evidence type="ECO:0000313" key="2">
    <source>
        <dbReference type="EMBL" id="MFC5134045.1"/>
    </source>
</evidence>
<evidence type="ECO:0000259" key="1">
    <source>
        <dbReference type="Pfam" id="PF10006"/>
    </source>
</evidence>
<name>A0ABD5QP26_9EURY</name>
<protein>
    <submittedName>
        <fullName evidence="2">DUF2249 domain-containing protein</fullName>
    </submittedName>
</protein>
<keyword evidence="3" id="KW-1185">Reference proteome</keyword>
<dbReference type="RefSeq" id="WP_122104335.1">
    <property type="nucleotide sequence ID" value="NZ_JBHSKV010000007.1"/>
</dbReference>
<reference evidence="2 3" key="1">
    <citation type="journal article" date="2019" name="Int. J. Syst. Evol. Microbiol.">
        <title>The Global Catalogue of Microorganisms (GCM) 10K type strain sequencing project: providing services to taxonomists for standard genome sequencing and annotation.</title>
        <authorList>
            <consortium name="The Broad Institute Genomics Platform"/>
            <consortium name="The Broad Institute Genome Sequencing Center for Infectious Disease"/>
            <person name="Wu L."/>
            <person name="Ma J."/>
        </authorList>
    </citation>
    <scope>NUCLEOTIDE SEQUENCE [LARGE SCALE GENOMIC DNA]</scope>
    <source>
        <strain evidence="2 3">CGMCC 1.16026</strain>
    </source>
</reference>
<proteinExistence type="predicted"/>
<evidence type="ECO:0000313" key="3">
    <source>
        <dbReference type="Proteomes" id="UP001596145"/>
    </source>
</evidence>
<dbReference type="Proteomes" id="UP001596145">
    <property type="component" value="Unassembled WGS sequence"/>
</dbReference>
<sequence length="89" mass="9927">MSVDQFDRGDQSDAGRRLDVREIDGEPFGEIMAALEGLPDDGSLLLVNSFEPEPLYDVLERRGFRYETTSEESAEGDGSTVWYVEIAHA</sequence>
<comment type="caution">
    <text evidence="2">The sequence shown here is derived from an EMBL/GenBank/DDBJ whole genome shotgun (WGS) entry which is preliminary data.</text>
</comment>
<dbReference type="EMBL" id="JBHSKV010000007">
    <property type="protein sequence ID" value="MFC5134045.1"/>
    <property type="molecule type" value="Genomic_DNA"/>
</dbReference>
<organism evidence="2 3">
    <name type="scientific">Halorubrum glutamatedens</name>
    <dbReference type="NCBI Taxonomy" id="2707018"/>
    <lineage>
        <taxon>Archaea</taxon>
        <taxon>Methanobacteriati</taxon>
        <taxon>Methanobacteriota</taxon>
        <taxon>Stenosarchaea group</taxon>
        <taxon>Halobacteria</taxon>
        <taxon>Halobacteriales</taxon>
        <taxon>Haloferacaceae</taxon>
        <taxon>Halorubrum</taxon>
    </lineage>
</organism>
<feature type="domain" description="DUF2249" evidence="1">
    <location>
        <begin position="18"/>
        <end position="73"/>
    </location>
</feature>
<dbReference type="InterPro" id="IPR018720">
    <property type="entry name" value="DUF2249"/>
</dbReference>
<dbReference type="AlphaFoldDB" id="A0ABD5QP26"/>
<accession>A0ABD5QP26</accession>
<dbReference type="Pfam" id="PF10006">
    <property type="entry name" value="DUF2249"/>
    <property type="match status" value="1"/>
</dbReference>
<gene>
    <name evidence="2" type="ORF">ACFPJA_04825</name>
</gene>